<keyword evidence="3" id="KW-1185">Reference proteome</keyword>
<name>A0A1E4TAX2_9ASCO</name>
<dbReference type="EMBL" id="KV453843">
    <property type="protein sequence ID" value="ODV88900.1"/>
    <property type="molecule type" value="Genomic_DNA"/>
</dbReference>
<gene>
    <name evidence="2" type="ORF">CANCADRAFT_29435</name>
</gene>
<dbReference type="Gene3D" id="3.40.630.30">
    <property type="match status" value="1"/>
</dbReference>
<dbReference type="AlphaFoldDB" id="A0A1E4TAX2"/>
<feature type="domain" description="BioF2-like acetyltransferase" evidence="1">
    <location>
        <begin position="303"/>
        <end position="439"/>
    </location>
</feature>
<accession>A0A1E4TAX2</accession>
<dbReference type="Proteomes" id="UP000095023">
    <property type="component" value="Unassembled WGS sequence"/>
</dbReference>
<proteinExistence type="predicted"/>
<dbReference type="InterPro" id="IPR038740">
    <property type="entry name" value="BioF2-like_GNAT_dom"/>
</dbReference>
<organism evidence="2 3">
    <name type="scientific">Tortispora caseinolytica NRRL Y-17796</name>
    <dbReference type="NCBI Taxonomy" id="767744"/>
    <lineage>
        <taxon>Eukaryota</taxon>
        <taxon>Fungi</taxon>
        <taxon>Dikarya</taxon>
        <taxon>Ascomycota</taxon>
        <taxon>Saccharomycotina</taxon>
        <taxon>Trigonopsidomycetes</taxon>
        <taxon>Trigonopsidales</taxon>
        <taxon>Trigonopsidaceae</taxon>
        <taxon>Tortispora</taxon>
    </lineage>
</organism>
<dbReference type="SUPFAM" id="SSF55729">
    <property type="entry name" value="Acyl-CoA N-acyltransferases (Nat)"/>
    <property type="match status" value="1"/>
</dbReference>
<evidence type="ECO:0000313" key="2">
    <source>
        <dbReference type="EMBL" id="ODV88900.1"/>
    </source>
</evidence>
<evidence type="ECO:0000259" key="1">
    <source>
        <dbReference type="Pfam" id="PF13480"/>
    </source>
</evidence>
<reference evidence="3" key="1">
    <citation type="submission" date="2016-02" db="EMBL/GenBank/DDBJ databases">
        <title>Comparative genomics of biotechnologically important yeasts.</title>
        <authorList>
            <consortium name="DOE Joint Genome Institute"/>
            <person name="Riley R."/>
            <person name="Haridas S."/>
            <person name="Wolfe K.H."/>
            <person name="Lopes M.R."/>
            <person name="Hittinger C.T."/>
            <person name="Goker M."/>
            <person name="Salamov A."/>
            <person name="Wisecaver J."/>
            <person name="Long T.M."/>
            <person name="Aerts A.L."/>
            <person name="Barry K."/>
            <person name="Choi C."/>
            <person name="Clum A."/>
            <person name="Coughlan A.Y."/>
            <person name="Deshpande S."/>
            <person name="Douglass A.P."/>
            <person name="Hanson S.J."/>
            <person name="Klenk H.-P."/>
            <person name="Labutti K."/>
            <person name="Lapidus A."/>
            <person name="Lindquist E."/>
            <person name="Lipzen A."/>
            <person name="Meier-Kolthoff J.P."/>
            <person name="Ohm R.A."/>
            <person name="Otillar R.P."/>
            <person name="Pangilinan J."/>
            <person name="Peng Y."/>
            <person name="Rokas A."/>
            <person name="Rosa C.A."/>
            <person name="Scheuner C."/>
            <person name="Sibirny A.A."/>
            <person name="Slot J.C."/>
            <person name="Stielow J.B."/>
            <person name="Sun H."/>
            <person name="Kurtzman C.P."/>
            <person name="Blackwell M."/>
            <person name="Jeffries T.W."/>
            <person name="Grigoriev I.V."/>
        </authorList>
    </citation>
    <scope>NUCLEOTIDE SEQUENCE [LARGE SCALE GENOMIC DNA]</scope>
    <source>
        <strain evidence="3">NRRL Y-17796</strain>
    </source>
</reference>
<dbReference type="OrthoDB" id="10061051at2759"/>
<protein>
    <recommendedName>
        <fullName evidence="1">BioF2-like acetyltransferase domain-containing protein</fullName>
    </recommendedName>
</protein>
<sequence length="478" mass="53960">MHVLTRRPKSLYMVEPISIRSLDQAKLDAYAKLINAYNLGPDALDGRYALSLLRAYEEYEDPSMNCIVLKITVKEPDEEMESLNETSPWEALDEEKMALERQDIDTIEDVLGLNANPAMSKNKLKRIAKGNKPNKADQDRYLETLAAKQPPEADLKKEFHGIRALVLLTVIDGFDLCSPLQNRFGYILQRTIGSKSKLNLMSRRMGLIGTHWPMKEIILNCAPTRRPIGEHAAIRKAITDWNANLSKRERCTFIIDPVYTHTAAEKSLGLSGWIKLKLPSSNIVDLRCHCDQTTVQYLKSVKYRIQRNKFEEAGGEFIESTAFTDEECNTIIDMWGNVANHRSQEGKTATLADPSANLIKSLKPAAHEPHNSRSLLFLKLDGRVIASCVIFRLGKTITSDLQGLDYELGRKHKAYLVMMEEMIRIALAEKQSFVDFGPTTGQAKQSIGAKQVHLTGGVWAKKYMRPFVILGNHYVNVE</sequence>
<dbReference type="Pfam" id="PF13480">
    <property type="entry name" value="Acetyltransf_6"/>
    <property type="match status" value="1"/>
</dbReference>
<evidence type="ECO:0000313" key="3">
    <source>
        <dbReference type="Proteomes" id="UP000095023"/>
    </source>
</evidence>
<dbReference type="InterPro" id="IPR016181">
    <property type="entry name" value="Acyl_CoA_acyltransferase"/>
</dbReference>